<dbReference type="eggNOG" id="ENOG502SZ65">
    <property type="taxonomic scope" value="Eukaryota"/>
</dbReference>
<reference evidence="1 2" key="1">
    <citation type="journal article" date="2010" name="Nat. Biotechnol.">
        <title>Genome sequence of the model mushroom Schizophyllum commune.</title>
        <authorList>
            <person name="Ohm R.A."/>
            <person name="de Jong J.F."/>
            <person name="Lugones L.G."/>
            <person name="Aerts A."/>
            <person name="Kothe E."/>
            <person name="Stajich J.E."/>
            <person name="de Vries R.P."/>
            <person name="Record E."/>
            <person name="Levasseur A."/>
            <person name="Baker S.E."/>
            <person name="Bartholomew K.A."/>
            <person name="Coutinho P.M."/>
            <person name="Erdmann S."/>
            <person name="Fowler T.J."/>
            <person name="Gathman A.C."/>
            <person name="Lombard V."/>
            <person name="Henrissat B."/>
            <person name="Knabe N."/>
            <person name="Kuees U."/>
            <person name="Lilly W.W."/>
            <person name="Lindquist E."/>
            <person name="Lucas S."/>
            <person name="Magnuson J.K."/>
            <person name="Piumi F."/>
            <person name="Raudaskoski M."/>
            <person name="Salamov A."/>
            <person name="Schmutz J."/>
            <person name="Schwarze F.W.M.R."/>
            <person name="vanKuyk P.A."/>
            <person name="Horton J.S."/>
            <person name="Grigoriev I.V."/>
            <person name="Woesten H.A.B."/>
        </authorList>
    </citation>
    <scope>NUCLEOTIDE SEQUENCE [LARGE SCALE GENOMIC DNA]</scope>
    <source>
        <strain evidence="2">H4-8 / FGSC 9210</strain>
    </source>
</reference>
<dbReference type="RefSeq" id="XP_003025984.1">
    <property type="nucleotide sequence ID" value="XM_003025938.1"/>
</dbReference>
<dbReference type="OMA" id="YLEAGGC"/>
<dbReference type="EMBL" id="GL377319">
    <property type="protein sequence ID" value="EFI91081.1"/>
    <property type="molecule type" value="Genomic_DNA"/>
</dbReference>
<feature type="non-terminal residue" evidence="1">
    <location>
        <position position="227"/>
    </location>
</feature>
<dbReference type="VEuPathDB" id="FungiDB:SCHCODRAFT_02672824"/>
<protein>
    <submittedName>
        <fullName evidence="1">Expressed protein</fullName>
    </submittedName>
</protein>
<dbReference type="KEGG" id="scm:SCHCO_02672824"/>
<dbReference type="HOGENOM" id="CLU_106401_0_0_1"/>
<dbReference type="InParanoid" id="D8QLS9"/>
<name>D8QLS9_SCHCM</name>
<dbReference type="OrthoDB" id="3016366at2759"/>
<organism evidence="2">
    <name type="scientific">Schizophyllum commune (strain H4-8 / FGSC 9210)</name>
    <name type="common">Split gill fungus</name>
    <dbReference type="NCBI Taxonomy" id="578458"/>
    <lineage>
        <taxon>Eukaryota</taxon>
        <taxon>Fungi</taxon>
        <taxon>Dikarya</taxon>
        <taxon>Basidiomycota</taxon>
        <taxon>Agaricomycotina</taxon>
        <taxon>Agaricomycetes</taxon>
        <taxon>Agaricomycetidae</taxon>
        <taxon>Agaricales</taxon>
        <taxon>Schizophyllaceae</taxon>
        <taxon>Schizophyllum</taxon>
    </lineage>
</organism>
<sequence>MPSVATPPLSLGHDHPAISPGFRAAIQATLGTLPMPRLPDRAMLSPLPDPPMTSPPLQLLPLLEPGLLYGLLYYRGETTAWHWAFYVPDPDVLPIGTRGTAFSVERDASTGKWVFRVDSKRGVLAEPMLVAIVALGDLAPLGNYEEVVGQDALLAMLRNVSIPRAGERPFSSKAWFMDAVGVLHDCGVIVCEDVWLLEREMSRCAFSAMNKYMDNRGWTAYRSMHCS</sequence>
<evidence type="ECO:0000313" key="2">
    <source>
        <dbReference type="Proteomes" id="UP000007431"/>
    </source>
</evidence>
<proteinExistence type="predicted"/>
<dbReference type="GeneID" id="9588662"/>
<keyword evidence="2" id="KW-1185">Reference proteome</keyword>
<accession>D8QLS9</accession>
<gene>
    <name evidence="1" type="ORF">SCHCODRAFT_79987</name>
</gene>
<dbReference type="Proteomes" id="UP000007431">
    <property type="component" value="Unassembled WGS sequence"/>
</dbReference>
<evidence type="ECO:0000313" key="1">
    <source>
        <dbReference type="EMBL" id="EFI91081.1"/>
    </source>
</evidence>
<dbReference type="AlphaFoldDB" id="D8QLS9"/>